<accession>A0AB35X3W2</accession>
<dbReference type="AlphaFoldDB" id="A0AB35X3W2"/>
<proteinExistence type="predicted"/>
<dbReference type="EMBL" id="JAZKKV010000001">
    <property type="protein sequence ID" value="MEE9652775.1"/>
    <property type="molecule type" value="Genomic_DNA"/>
</dbReference>
<reference evidence="1 2" key="1">
    <citation type="submission" date="2023-10" db="EMBL/GenBank/DDBJ databases">
        <title>Wastewater isolates of ESBL- and carbapenemase-producing Gram-negative bacteria from New Zealand.</title>
        <authorList>
            <person name="Straub C."/>
            <person name="Weaver L."/>
            <person name="Cornelius A."/>
            <person name="Mcgill E."/>
            <person name="Dyet K."/>
            <person name="White L."/>
            <person name="Pattis I."/>
        </authorList>
    </citation>
    <scope>NUCLEOTIDE SEQUENCE [LARGE SCALE GENOMIC DNA]</scope>
    <source>
        <strain evidence="1 2">ESBL09</strain>
    </source>
</reference>
<evidence type="ECO:0000313" key="1">
    <source>
        <dbReference type="EMBL" id="MEE9652775.1"/>
    </source>
</evidence>
<keyword evidence="2" id="KW-1185">Reference proteome</keyword>
<gene>
    <name evidence="1" type="ORF">V4836_01085</name>
</gene>
<protein>
    <submittedName>
        <fullName evidence="1">Uncharacterized protein</fullName>
    </submittedName>
</protein>
<evidence type="ECO:0000313" key="2">
    <source>
        <dbReference type="Proteomes" id="UP001331691"/>
    </source>
</evidence>
<dbReference type="Proteomes" id="UP001331691">
    <property type="component" value="Unassembled WGS sequence"/>
</dbReference>
<dbReference type="RefSeq" id="WP_331387544.1">
    <property type="nucleotide sequence ID" value="NZ_JAZKKV010000001.1"/>
</dbReference>
<comment type="caution">
    <text evidence="1">The sequence shown here is derived from an EMBL/GenBank/DDBJ whole genome shotgun (WGS) entry which is preliminary data.</text>
</comment>
<name>A0AB35X3W2_9ENTR</name>
<sequence length="210" mass="23351">MDSAKEIARDMLEAINIDGGGFIGAMAKGVISLPVSLAYLGYDFIDTEHRRENRDDKFRLAALVKKVTFNVETIHEVIKPFVADFISRVDMRSVALHITGNSVGKALFSQFTGVKLGYMLSERAAAALFAGTVIGSLLSIGAEASRAIYTSRYLRQRNPQTYEKLKSMGDLDLLYFLVEDTVKPFETACDIHELNPEEFSKICKYFFGGL</sequence>
<organism evidence="1 2">
    <name type="scientific">Kluyvera ascorbata</name>
    <dbReference type="NCBI Taxonomy" id="51288"/>
    <lineage>
        <taxon>Bacteria</taxon>
        <taxon>Pseudomonadati</taxon>
        <taxon>Pseudomonadota</taxon>
        <taxon>Gammaproteobacteria</taxon>
        <taxon>Enterobacterales</taxon>
        <taxon>Enterobacteriaceae</taxon>
        <taxon>Kluyvera</taxon>
    </lineage>
</organism>